<evidence type="ECO:0000313" key="1">
    <source>
        <dbReference type="EMBL" id="HGI30438.1"/>
    </source>
</evidence>
<sequence length="83" mass="9075">MAYNLLLVKIAHRSSAASEVQRILTESGRIIRTRLGLHETSSEGYCAEDGLVVLELRGGEEDARTLAETLSRIPGVTVRAVHM</sequence>
<evidence type="ECO:0008006" key="2">
    <source>
        <dbReference type="Google" id="ProtNLM"/>
    </source>
</evidence>
<protein>
    <recommendedName>
        <fullName evidence="2">Iron-only hydrogenase system regulator</fullName>
    </recommendedName>
</protein>
<organism evidence="1">
    <name type="scientific">Candidatus Caldatribacterium californiense</name>
    <dbReference type="NCBI Taxonomy" id="1454726"/>
    <lineage>
        <taxon>Bacteria</taxon>
        <taxon>Pseudomonadati</taxon>
        <taxon>Atribacterota</taxon>
        <taxon>Atribacteria</taxon>
        <taxon>Atribacterales</taxon>
        <taxon>Candidatus Caldatribacteriaceae</taxon>
        <taxon>Candidatus Caldatribacterium</taxon>
    </lineage>
</organism>
<dbReference type="Gene3D" id="3.30.70.1150">
    <property type="entry name" value="ACT-like. Chain A, domain 2"/>
    <property type="match status" value="1"/>
</dbReference>
<gene>
    <name evidence="1" type="ORF">ENV30_03910</name>
</gene>
<dbReference type="SUPFAM" id="SSF55021">
    <property type="entry name" value="ACT-like"/>
    <property type="match status" value="1"/>
</dbReference>
<dbReference type="AlphaFoldDB" id="A0A7V3YG30"/>
<dbReference type="InterPro" id="IPR045865">
    <property type="entry name" value="ACT-like_dom_sf"/>
</dbReference>
<comment type="caution">
    <text evidence="1">The sequence shown here is derived from an EMBL/GenBank/DDBJ whole genome shotgun (WGS) entry which is preliminary data.</text>
</comment>
<dbReference type="EMBL" id="DTFV01000057">
    <property type="protein sequence ID" value="HGI30438.1"/>
    <property type="molecule type" value="Genomic_DNA"/>
</dbReference>
<proteinExistence type="predicted"/>
<name>A0A7V3YG30_9BACT</name>
<reference evidence="1" key="1">
    <citation type="journal article" date="2020" name="mSystems">
        <title>Genome- and Community-Level Interaction Insights into Carbon Utilization and Element Cycling Functions of Hydrothermarchaeota in Hydrothermal Sediment.</title>
        <authorList>
            <person name="Zhou Z."/>
            <person name="Liu Y."/>
            <person name="Xu W."/>
            <person name="Pan J."/>
            <person name="Luo Z.H."/>
            <person name="Li M."/>
        </authorList>
    </citation>
    <scope>NUCLEOTIDE SEQUENCE [LARGE SCALE GENOMIC DNA]</scope>
    <source>
        <strain evidence="1">SpSt-747</strain>
    </source>
</reference>
<dbReference type="InterPro" id="IPR027271">
    <property type="entry name" value="Acetolactate_synth/TF_NikR_C"/>
</dbReference>
<accession>A0A7V3YG30</accession>